<dbReference type="AlphaFoldDB" id="A0A0F3IES5"/>
<gene>
    <name evidence="1" type="ORF">VZ94_19115</name>
</gene>
<evidence type="ECO:0000313" key="2">
    <source>
        <dbReference type="Proteomes" id="UP000033684"/>
    </source>
</evidence>
<keyword evidence="2" id="KW-1185">Reference proteome</keyword>
<reference evidence="2" key="1">
    <citation type="submission" date="2015-03" db="EMBL/GenBank/DDBJ databases">
        <title>Draft genome sequence of a novel methanotroph (Sn10-6) isolated from flooded ricefield rhizosphere in India.</title>
        <authorList>
            <person name="Pandit P.S."/>
            <person name="Pore S.D."/>
            <person name="Arora P."/>
            <person name="Kapse N.G."/>
            <person name="Dhakephalkar P.K."/>
            <person name="Rahalkar M.C."/>
        </authorList>
    </citation>
    <scope>NUCLEOTIDE SEQUENCE [LARGE SCALE GENOMIC DNA]</scope>
    <source>
        <strain evidence="2">Sn10-6</strain>
    </source>
</reference>
<sequence>MKIIVHFGMVKTGSSSIQQTLYQNRTDLKNIYYPNFGIANHCGLMFSILRKQDRQKVDLLKTELSASHGRDILISAEMLGSSFDTSKVQALYSILSEYTKNIIAVAIFVRLKV</sequence>
<dbReference type="OrthoDB" id="3760425at2"/>
<dbReference type="EMBL" id="LAJX01000250">
    <property type="protein sequence ID" value="KJV05315.1"/>
    <property type="molecule type" value="Genomic_DNA"/>
</dbReference>
<comment type="caution">
    <text evidence="1">The sequence shown here is derived from an EMBL/GenBank/DDBJ whole genome shotgun (WGS) entry which is preliminary data.</text>
</comment>
<name>A0A0F3IES5_9GAMM</name>
<dbReference type="Proteomes" id="UP000033684">
    <property type="component" value="Unassembled WGS sequence"/>
</dbReference>
<accession>A0A0F3IES5</accession>
<proteinExistence type="predicted"/>
<evidence type="ECO:0000313" key="1">
    <source>
        <dbReference type="EMBL" id="KJV05315.1"/>
    </source>
</evidence>
<organism evidence="1 2">
    <name type="scientific">Methylocucumis oryzae</name>
    <dbReference type="NCBI Taxonomy" id="1632867"/>
    <lineage>
        <taxon>Bacteria</taxon>
        <taxon>Pseudomonadati</taxon>
        <taxon>Pseudomonadota</taxon>
        <taxon>Gammaproteobacteria</taxon>
        <taxon>Methylococcales</taxon>
        <taxon>Methylococcaceae</taxon>
        <taxon>Methylocucumis</taxon>
    </lineage>
</organism>
<dbReference type="RefSeq" id="WP_045780454.1">
    <property type="nucleotide sequence ID" value="NZ_LAJX01000250.1"/>
</dbReference>
<reference evidence="1 2" key="2">
    <citation type="journal article" date="2016" name="Microb. Ecol.">
        <title>Genome Characteristics of a Novel Type I Methanotroph (Sn10-6) Isolated from a Flooded Indian Rice Field.</title>
        <authorList>
            <person name="Rahalkar M.C."/>
            <person name="Pandit P.S."/>
            <person name="Dhakephalkar P.K."/>
            <person name="Pore S."/>
            <person name="Arora P."/>
            <person name="Kapse N."/>
        </authorList>
    </citation>
    <scope>NUCLEOTIDE SEQUENCE [LARGE SCALE GENOMIC DNA]</scope>
    <source>
        <strain evidence="1 2">Sn10-6</strain>
    </source>
</reference>
<protein>
    <submittedName>
        <fullName evidence="1">Uncharacterized protein</fullName>
    </submittedName>
</protein>